<dbReference type="RefSeq" id="WP_376849742.1">
    <property type="nucleotide sequence ID" value="NZ_JBHSMF010000006.1"/>
</dbReference>
<dbReference type="Proteomes" id="UP001596037">
    <property type="component" value="Unassembled WGS sequence"/>
</dbReference>
<evidence type="ECO:0000256" key="1">
    <source>
        <dbReference type="SAM" id="SignalP"/>
    </source>
</evidence>
<gene>
    <name evidence="2" type="ORF">ACFPOE_08960</name>
</gene>
<protein>
    <recommendedName>
        <fullName evidence="4">Glycine zipper 2TM domain-containing protein</fullName>
    </recommendedName>
</protein>
<sequence>MFKTQVAVLSMFAALAMVAAPAQAKGCLKGAAVGGVGGHFIGHHGLAGAAIGCAVGHHRASKRAAEEQRVDTSTAVKK</sequence>
<evidence type="ECO:0008006" key="4">
    <source>
        <dbReference type="Google" id="ProtNLM"/>
    </source>
</evidence>
<evidence type="ECO:0000313" key="3">
    <source>
        <dbReference type="Proteomes" id="UP001596037"/>
    </source>
</evidence>
<comment type="caution">
    <text evidence="2">The sequence shown here is derived from an EMBL/GenBank/DDBJ whole genome shotgun (WGS) entry which is preliminary data.</text>
</comment>
<reference evidence="3" key="1">
    <citation type="journal article" date="2019" name="Int. J. Syst. Evol. Microbiol.">
        <title>The Global Catalogue of Microorganisms (GCM) 10K type strain sequencing project: providing services to taxonomists for standard genome sequencing and annotation.</title>
        <authorList>
            <consortium name="The Broad Institute Genomics Platform"/>
            <consortium name="The Broad Institute Genome Sequencing Center for Infectious Disease"/>
            <person name="Wu L."/>
            <person name="Ma J."/>
        </authorList>
    </citation>
    <scope>NUCLEOTIDE SEQUENCE [LARGE SCALE GENOMIC DNA]</scope>
    <source>
        <strain evidence="3">CCUG 57401</strain>
    </source>
</reference>
<feature type="signal peptide" evidence="1">
    <location>
        <begin position="1"/>
        <end position="24"/>
    </location>
</feature>
<keyword evidence="3" id="KW-1185">Reference proteome</keyword>
<accession>A0ABW0NBK7</accession>
<organism evidence="2 3">
    <name type="scientific">Caenimonas terrae</name>
    <dbReference type="NCBI Taxonomy" id="696074"/>
    <lineage>
        <taxon>Bacteria</taxon>
        <taxon>Pseudomonadati</taxon>
        <taxon>Pseudomonadota</taxon>
        <taxon>Betaproteobacteria</taxon>
        <taxon>Burkholderiales</taxon>
        <taxon>Comamonadaceae</taxon>
        <taxon>Caenimonas</taxon>
    </lineage>
</organism>
<evidence type="ECO:0000313" key="2">
    <source>
        <dbReference type="EMBL" id="MFC5497661.1"/>
    </source>
</evidence>
<feature type="chain" id="PRO_5045181332" description="Glycine zipper 2TM domain-containing protein" evidence="1">
    <location>
        <begin position="25"/>
        <end position="78"/>
    </location>
</feature>
<name>A0ABW0NBK7_9BURK</name>
<keyword evidence="1" id="KW-0732">Signal</keyword>
<dbReference type="EMBL" id="JBHSMF010000006">
    <property type="protein sequence ID" value="MFC5497661.1"/>
    <property type="molecule type" value="Genomic_DNA"/>
</dbReference>
<proteinExistence type="predicted"/>